<dbReference type="Pfam" id="PF07746">
    <property type="entry name" value="LigA"/>
    <property type="match status" value="1"/>
</dbReference>
<dbReference type="InterPro" id="IPR036622">
    <property type="entry name" value="LigA_sf"/>
</dbReference>
<feature type="domain" description="Extradiol ring-cleavage dioxygenase LigAB LigA subunit" evidence="1">
    <location>
        <begin position="22"/>
        <end position="83"/>
    </location>
</feature>
<keyword evidence="3" id="KW-1185">Reference proteome</keyword>
<gene>
    <name evidence="2" type="ORF">H7F51_14065</name>
</gene>
<dbReference type="RefSeq" id="WP_185664949.1">
    <property type="nucleotide sequence ID" value="NZ_JACLAW010000011.1"/>
</dbReference>
<comment type="caution">
    <text evidence="2">The sequence shown here is derived from an EMBL/GenBank/DDBJ whole genome shotgun (WGS) entry which is preliminary data.</text>
</comment>
<protein>
    <recommendedName>
        <fullName evidence="1">Extradiol ring-cleavage dioxygenase LigAB LigA subunit domain-containing protein</fullName>
    </recommendedName>
</protein>
<sequence>MGIKFVGTKPLDVDLIVEGYALNKMGHSLIREENRQEFQADEDAYMAKFGLSEKAVAAVKSRDRDEMMAVGLNMYFYGKIRFVTGGGGPASA</sequence>
<dbReference type="AlphaFoldDB" id="A0A7X1KMU1"/>
<proteinExistence type="predicted"/>
<dbReference type="InterPro" id="IPR011986">
    <property type="entry name" value="Xdiol_dOase_LigA"/>
</dbReference>
<evidence type="ECO:0000313" key="3">
    <source>
        <dbReference type="Proteomes" id="UP000566813"/>
    </source>
</evidence>
<reference evidence="2 3" key="1">
    <citation type="submission" date="2020-08" db="EMBL/GenBank/DDBJ databases">
        <title>The genome sequence of type strain Novosphingobium flavum NBRC 111647.</title>
        <authorList>
            <person name="Liu Y."/>
        </authorList>
    </citation>
    <scope>NUCLEOTIDE SEQUENCE [LARGE SCALE GENOMIC DNA]</scope>
    <source>
        <strain evidence="2 3">NBRC 111647</strain>
    </source>
</reference>
<dbReference type="Gene3D" id="1.10.700.10">
    <property type="entry name" value="Dioxygenase LigAB, LigA subunit"/>
    <property type="match status" value="1"/>
</dbReference>
<dbReference type="EMBL" id="JACLAW010000011">
    <property type="protein sequence ID" value="MBC2666645.1"/>
    <property type="molecule type" value="Genomic_DNA"/>
</dbReference>
<accession>A0A7X1KMU1</accession>
<dbReference type="SUPFAM" id="SSF48076">
    <property type="entry name" value="LigA subunit of an aromatic-ring-opening dioxygenase LigAB"/>
    <property type="match status" value="1"/>
</dbReference>
<name>A0A7X1KMU1_9SPHN</name>
<evidence type="ECO:0000313" key="2">
    <source>
        <dbReference type="EMBL" id="MBC2666645.1"/>
    </source>
</evidence>
<dbReference type="Proteomes" id="UP000566813">
    <property type="component" value="Unassembled WGS sequence"/>
</dbReference>
<organism evidence="2 3">
    <name type="scientific">Novosphingobium flavum</name>
    <dbReference type="NCBI Taxonomy" id="1778672"/>
    <lineage>
        <taxon>Bacteria</taxon>
        <taxon>Pseudomonadati</taxon>
        <taxon>Pseudomonadota</taxon>
        <taxon>Alphaproteobacteria</taxon>
        <taxon>Sphingomonadales</taxon>
        <taxon>Sphingomonadaceae</taxon>
        <taxon>Novosphingobium</taxon>
    </lineage>
</organism>
<evidence type="ECO:0000259" key="1">
    <source>
        <dbReference type="Pfam" id="PF07746"/>
    </source>
</evidence>